<feature type="compositionally biased region" description="Basic residues" evidence="1">
    <location>
        <begin position="1"/>
        <end position="12"/>
    </location>
</feature>
<dbReference type="Proteomes" id="UP001054945">
    <property type="component" value="Unassembled WGS sequence"/>
</dbReference>
<evidence type="ECO:0000256" key="1">
    <source>
        <dbReference type="SAM" id="MobiDB-lite"/>
    </source>
</evidence>
<comment type="caution">
    <text evidence="2">The sequence shown here is derived from an EMBL/GenBank/DDBJ whole genome shotgun (WGS) entry which is preliminary data.</text>
</comment>
<gene>
    <name evidence="2" type="ORF">CEXT_650271</name>
</gene>
<feature type="region of interest" description="Disordered" evidence="1">
    <location>
        <begin position="1"/>
        <end position="61"/>
    </location>
</feature>
<keyword evidence="3" id="KW-1185">Reference proteome</keyword>
<dbReference type="EMBL" id="BPLR01020325">
    <property type="protein sequence ID" value="GIX77405.1"/>
    <property type="molecule type" value="Genomic_DNA"/>
</dbReference>
<protein>
    <submittedName>
        <fullName evidence="2">Uncharacterized protein</fullName>
    </submittedName>
</protein>
<sequence>MGRKLNSQKRKNSQFNTKTIRVKDNPRVQNISYLSITNTKRSPTNKSSSTKRSSFQPVDQTQKNIKFNHKLYYHTDYPAPASIWTEQPWNKPSSKLRMVTANKTTTENFTDGSKLEG</sequence>
<dbReference type="AlphaFoldDB" id="A0AAV4N0E3"/>
<feature type="compositionally biased region" description="Polar residues" evidence="1">
    <location>
        <begin position="27"/>
        <end position="61"/>
    </location>
</feature>
<proteinExistence type="predicted"/>
<organism evidence="2 3">
    <name type="scientific">Caerostris extrusa</name>
    <name type="common">Bark spider</name>
    <name type="synonym">Caerostris bankana</name>
    <dbReference type="NCBI Taxonomy" id="172846"/>
    <lineage>
        <taxon>Eukaryota</taxon>
        <taxon>Metazoa</taxon>
        <taxon>Ecdysozoa</taxon>
        <taxon>Arthropoda</taxon>
        <taxon>Chelicerata</taxon>
        <taxon>Arachnida</taxon>
        <taxon>Araneae</taxon>
        <taxon>Araneomorphae</taxon>
        <taxon>Entelegynae</taxon>
        <taxon>Araneoidea</taxon>
        <taxon>Araneidae</taxon>
        <taxon>Caerostris</taxon>
    </lineage>
</organism>
<evidence type="ECO:0000313" key="2">
    <source>
        <dbReference type="EMBL" id="GIX77405.1"/>
    </source>
</evidence>
<evidence type="ECO:0000313" key="3">
    <source>
        <dbReference type="Proteomes" id="UP001054945"/>
    </source>
</evidence>
<reference evidence="2 3" key="1">
    <citation type="submission" date="2021-06" db="EMBL/GenBank/DDBJ databases">
        <title>Caerostris extrusa draft genome.</title>
        <authorList>
            <person name="Kono N."/>
            <person name="Arakawa K."/>
        </authorList>
    </citation>
    <scope>NUCLEOTIDE SEQUENCE [LARGE SCALE GENOMIC DNA]</scope>
</reference>
<name>A0AAV4N0E3_CAEEX</name>
<accession>A0AAV4N0E3</accession>